<dbReference type="SUPFAM" id="SSF63829">
    <property type="entry name" value="Calcium-dependent phosphotriesterase"/>
    <property type="match status" value="1"/>
</dbReference>
<organism evidence="1 2">
    <name type="scientific">Pararhizobium polonicum</name>
    <dbReference type="NCBI Taxonomy" id="1612624"/>
    <lineage>
        <taxon>Bacteria</taxon>
        <taxon>Pseudomonadati</taxon>
        <taxon>Pseudomonadota</taxon>
        <taxon>Alphaproteobacteria</taxon>
        <taxon>Hyphomicrobiales</taxon>
        <taxon>Rhizobiaceae</taxon>
        <taxon>Rhizobium/Agrobacterium group</taxon>
        <taxon>Pararhizobium</taxon>
    </lineage>
</organism>
<dbReference type="RefSeq" id="WP_068953605.1">
    <property type="nucleotide sequence ID" value="NZ_LGLV01000005.1"/>
</dbReference>
<dbReference type="PANTHER" id="PTHR35399">
    <property type="entry name" value="SLR8030 PROTEIN"/>
    <property type="match status" value="1"/>
</dbReference>
<accession>A0A1C7P562</accession>
<evidence type="ECO:0000313" key="1">
    <source>
        <dbReference type="EMBL" id="OBZ96388.1"/>
    </source>
</evidence>
<dbReference type="EMBL" id="LGLV01000005">
    <property type="protein sequence ID" value="OBZ96388.1"/>
    <property type="molecule type" value="Genomic_DNA"/>
</dbReference>
<dbReference type="Pfam" id="PF05787">
    <property type="entry name" value="PhoX"/>
    <property type="match status" value="1"/>
</dbReference>
<dbReference type="AlphaFoldDB" id="A0A1C7P562"/>
<sequence>MSDRQKTRARPNPRRAFSSSYGEILAEGVNRRTVLKGLFGAAAIAAIGHGFSASPAQAAAASSLTFKELQRVRDTADHWPQGYGRQILARWGDALFPDSPAFDIASLDGKAAERQFGYNNDFTQFLPLPQGSTASDRGLMVVSHEYATPFLMFPGLTDEDYREKLTDNQIRALMGCLGVSIFEVAKTGRDWKIVLDSRYNRRIHMGTQMDISGPAAGDDRLKTKADPTGRTVFGTISNCNGGITPWGTMLSGEEGAMDVFAGDYKTLPNQELVERQGWDEDENDIYSVSRVDPRFKFEEEPNEWMRFDWVVEIDPFDPQAMPVKRTSLGRMTHEGAQVTVAPDGRVVVFMGDDDDFEYLYRFVTRDPWNPADRAANKDLLDNGTLSVAKFSSDGTMTWLPLVAGQGQLTAEAGFATQADVVLNTRAAADLVGATPMDAPEGFVPHHGTGKLYVAMTENEDRLAAGKGDERETVNIANPRGPNPHGHLLELVPPGAPDKPDHAADTFKWDVFVLCGDPAKPEDEAMFNPGTTASGWFTDPDNLGVDPAGRLWVTTDGPPPEGIADSMYVMDTEGPGRALPKLFYIAPVGSECCSPTFTPDGTGVFVSVQHPGELRMSDNEDATTMADAGTAWPDFADGMPARPSLVVITRDDNGVVGN</sequence>
<dbReference type="PATRIC" id="fig|1612624.7.peg.1814"/>
<dbReference type="OrthoDB" id="9801383at2"/>
<dbReference type="InterPro" id="IPR008557">
    <property type="entry name" value="PhoX"/>
</dbReference>
<dbReference type="STRING" id="1612624.ADU59_08645"/>
<dbReference type="PROSITE" id="PS51318">
    <property type="entry name" value="TAT"/>
    <property type="match status" value="1"/>
</dbReference>
<comment type="caution">
    <text evidence="1">The sequence shown here is derived from an EMBL/GenBank/DDBJ whole genome shotgun (WGS) entry which is preliminary data.</text>
</comment>
<gene>
    <name evidence="1" type="ORF">ADU59_08645</name>
</gene>
<proteinExistence type="predicted"/>
<dbReference type="InterPro" id="IPR006311">
    <property type="entry name" value="TAT_signal"/>
</dbReference>
<name>A0A1C7P562_9HYPH</name>
<evidence type="ECO:0000313" key="2">
    <source>
        <dbReference type="Proteomes" id="UP000093111"/>
    </source>
</evidence>
<reference evidence="1 2" key="1">
    <citation type="journal article" date="2016" name="Syst. Appl. Microbiol.">
        <title>Pararhizobium polonicum sp. nov. isolated from tumors on stone fruit rootstocks.</title>
        <authorList>
            <person name="Pulawska J."/>
            <person name="Kuzmanovic N."/>
            <person name="Willems A."/>
            <person name="Pothier J.F."/>
        </authorList>
    </citation>
    <scope>NUCLEOTIDE SEQUENCE [LARGE SCALE GENOMIC DNA]</scope>
    <source>
        <strain evidence="1 2">F5.1</strain>
    </source>
</reference>
<dbReference type="Proteomes" id="UP000093111">
    <property type="component" value="Unassembled WGS sequence"/>
</dbReference>
<dbReference type="PANTHER" id="PTHR35399:SF2">
    <property type="entry name" value="DUF839 DOMAIN-CONTAINING PROTEIN"/>
    <property type="match status" value="1"/>
</dbReference>
<keyword evidence="2" id="KW-1185">Reference proteome</keyword>
<protein>
    <submittedName>
        <fullName evidence="1">Phosphatase</fullName>
    </submittedName>
</protein>